<evidence type="ECO:0000313" key="3">
    <source>
        <dbReference type="Proteomes" id="UP000018208"/>
    </source>
</evidence>
<dbReference type="Proteomes" id="UP000018208">
    <property type="component" value="Unassembled WGS sequence"/>
</dbReference>
<keyword evidence="3" id="KW-1185">Reference proteome</keyword>
<gene>
    <name evidence="1" type="ORF">SS50377_12167</name>
    <name evidence="2" type="ORF">SS50377_26365</name>
</gene>
<organism evidence="1">
    <name type="scientific">Spironucleus salmonicida</name>
    <dbReference type="NCBI Taxonomy" id="348837"/>
    <lineage>
        <taxon>Eukaryota</taxon>
        <taxon>Metamonada</taxon>
        <taxon>Diplomonadida</taxon>
        <taxon>Hexamitidae</taxon>
        <taxon>Hexamitinae</taxon>
        <taxon>Spironucleus</taxon>
    </lineage>
</organism>
<dbReference type="VEuPathDB" id="GiardiaDB:SS50377_26365"/>
<sequence>MFNMIRNSCSSNQLLKSITAFQTAAGIKRNLSSDLQLLENSQQSSLETSELRLQTYQEKLQITYQQQVFTSDNSSIIQVSPSFHELLDDDTQHNFQKLIVIKKKKFFIPQDYRETSPSKTPFKSSNSWEPINIRDIIIRMCLPTIEPLFKKAEDIEDLQKVGMISRQKRISSLSIKTKILDSFEFQKLQSSLNKNSDIILSNEQQTLFSNLIPQNPMSAKIESQLFIERMIKLQVNIQ</sequence>
<accession>V6LU49</accession>
<dbReference type="AlphaFoldDB" id="V6LU49"/>
<proteinExistence type="predicted"/>
<dbReference type="EMBL" id="AUWU02000006">
    <property type="protein sequence ID" value="KAH0572156.1"/>
    <property type="molecule type" value="Genomic_DNA"/>
</dbReference>
<reference evidence="1 2" key="1">
    <citation type="journal article" date="2014" name="PLoS Genet.">
        <title>The Genome of Spironucleus salmonicida Highlights a Fish Pathogen Adapted to Fluctuating Environments.</title>
        <authorList>
            <person name="Xu F."/>
            <person name="Jerlstrom-Hultqvist J."/>
            <person name="Einarsson E."/>
            <person name="Astvaldsson A."/>
            <person name="Svard S.G."/>
            <person name="Andersson J.O."/>
        </authorList>
    </citation>
    <scope>NUCLEOTIDE SEQUENCE</scope>
    <source>
        <strain evidence="2">ATCC 50377</strain>
    </source>
</reference>
<reference evidence="2" key="2">
    <citation type="submission" date="2020-12" db="EMBL/GenBank/DDBJ databases">
        <title>New Spironucleus salmonicida genome in near-complete chromosomes.</title>
        <authorList>
            <person name="Xu F."/>
            <person name="Kurt Z."/>
            <person name="Jimenez-Gonzalez A."/>
            <person name="Astvaldsson A."/>
            <person name="Andersson J.O."/>
            <person name="Svard S.G."/>
        </authorList>
    </citation>
    <scope>NUCLEOTIDE SEQUENCE</scope>
    <source>
        <strain evidence="2">ATCC 50377</strain>
    </source>
</reference>
<protein>
    <submittedName>
        <fullName evidence="1">Uncharacterized protein</fullName>
    </submittedName>
</protein>
<name>V6LU49_9EUKA</name>
<evidence type="ECO:0000313" key="1">
    <source>
        <dbReference type="EMBL" id="EST47768.1"/>
    </source>
</evidence>
<dbReference type="EMBL" id="KI546035">
    <property type="protein sequence ID" value="EST47768.1"/>
    <property type="molecule type" value="Genomic_DNA"/>
</dbReference>
<evidence type="ECO:0000313" key="2">
    <source>
        <dbReference type="EMBL" id="KAH0572156.1"/>
    </source>
</evidence>